<protein>
    <submittedName>
        <fullName evidence="1">Uncharacterized protein</fullName>
    </submittedName>
</protein>
<name>A0ACC4DGL6_PURLI</name>
<dbReference type="EMBL" id="JBGNUJ010000010">
    <property type="protein sequence ID" value="KAL3955507.1"/>
    <property type="molecule type" value="Genomic_DNA"/>
</dbReference>
<gene>
    <name evidence="1" type="ORF">ACCO45_011070</name>
</gene>
<evidence type="ECO:0000313" key="1">
    <source>
        <dbReference type="EMBL" id="KAL3955507.1"/>
    </source>
</evidence>
<dbReference type="Proteomes" id="UP001638806">
    <property type="component" value="Unassembled WGS sequence"/>
</dbReference>
<accession>A0ACC4DGL6</accession>
<sequence>MCTEEVLSVDACVALRTNPSIARAHVAFNITQDGRAPTRRDECQRRGETQAQARTTPSWGQNEGEPMSQERQHEGLPYDKCMSRARLWRRSHRDVAFASYSAPALSTGNGVFKLVQSAASAQPERGMVAPSNRALGPPRMTSPQAIPGGGDRANMAGEKAQLSAKEGPVDSCRNDRQVRLRTCAPAELNWWNNSYWLKGACPGLVIYAAG</sequence>
<keyword evidence="2" id="KW-1185">Reference proteome</keyword>
<comment type="caution">
    <text evidence="1">The sequence shown here is derived from an EMBL/GenBank/DDBJ whole genome shotgun (WGS) entry which is preliminary data.</text>
</comment>
<reference evidence="1" key="1">
    <citation type="submission" date="2024-12" db="EMBL/GenBank/DDBJ databases">
        <title>Comparative genomics and development of molecular markers within Purpureocillium lilacinum and among Purpureocillium species.</title>
        <authorList>
            <person name="Yeh Z.-Y."/>
            <person name="Ni N.-T."/>
            <person name="Lo P.-H."/>
            <person name="Mushyakhwo K."/>
            <person name="Lin C.-F."/>
            <person name="Nai Y.-S."/>
        </authorList>
    </citation>
    <scope>NUCLEOTIDE SEQUENCE</scope>
    <source>
        <strain evidence="1">NCHU-NPUST-175</strain>
    </source>
</reference>
<proteinExistence type="predicted"/>
<evidence type="ECO:0000313" key="2">
    <source>
        <dbReference type="Proteomes" id="UP001638806"/>
    </source>
</evidence>
<organism evidence="1 2">
    <name type="scientific">Purpureocillium lilacinum</name>
    <name type="common">Paecilomyces lilacinus</name>
    <dbReference type="NCBI Taxonomy" id="33203"/>
    <lineage>
        <taxon>Eukaryota</taxon>
        <taxon>Fungi</taxon>
        <taxon>Dikarya</taxon>
        <taxon>Ascomycota</taxon>
        <taxon>Pezizomycotina</taxon>
        <taxon>Sordariomycetes</taxon>
        <taxon>Hypocreomycetidae</taxon>
        <taxon>Hypocreales</taxon>
        <taxon>Ophiocordycipitaceae</taxon>
        <taxon>Purpureocillium</taxon>
    </lineage>
</organism>